<feature type="transmembrane region" description="Helical" evidence="4">
    <location>
        <begin position="12"/>
        <end position="29"/>
    </location>
</feature>
<dbReference type="CDD" id="cd06423">
    <property type="entry name" value="CESA_like"/>
    <property type="match status" value="1"/>
</dbReference>
<feature type="transmembrane region" description="Helical" evidence="4">
    <location>
        <begin position="351"/>
        <end position="369"/>
    </location>
</feature>
<dbReference type="PANTHER" id="PTHR43630:SF1">
    <property type="entry name" value="POLY-BETA-1,6-N-ACETYL-D-GLUCOSAMINE SYNTHASE"/>
    <property type="match status" value="1"/>
</dbReference>
<dbReference type="GO" id="GO:0016757">
    <property type="term" value="F:glycosyltransferase activity"/>
    <property type="evidence" value="ECO:0007669"/>
    <property type="project" value="UniProtKB-KW"/>
</dbReference>
<evidence type="ECO:0000256" key="1">
    <source>
        <dbReference type="ARBA" id="ARBA00006739"/>
    </source>
</evidence>
<keyword evidence="3" id="KW-0808">Transferase</keyword>
<dbReference type="InterPro" id="IPR029044">
    <property type="entry name" value="Nucleotide-diphossugar_trans"/>
</dbReference>
<evidence type="ECO:0000313" key="6">
    <source>
        <dbReference type="EMBL" id="OGZ65459.1"/>
    </source>
</evidence>
<feature type="transmembrane region" description="Helical" evidence="4">
    <location>
        <begin position="389"/>
        <end position="411"/>
    </location>
</feature>
<evidence type="ECO:0000256" key="2">
    <source>
        <dbReference type="ARBA" id="ARBA00022676"/>
    </source>
</evidence>
<keyword evidence="4" id="KW-0472">Membrane</keyword>
<dbReference type="EMBL" id="MHOP01000022">
    <property type="protein sequence ID" value="OGZ65459.1"/>
    <property type="molecule type" value="Genomic_DNA"/>
</dbReference>
<evidence type="ECO:0000256" key="4">
    <source>
        <dbReference type="SAM" id="Phobius"/>
    </source>
</evidence>
<comment type="caution">
    <text evidence="6">The sequence shown here is derived from an EMBL/GenBank/DDBJ whole genome shotgun (WGS) entry which is preliminary data.</text>
</comment>
<evidence type="ECO:0000313" key="7">
    <source>
        <dbReference type="Proteomes" id="UP000178774"/>
    </source>
</evidence>
<name>A0A1G2HST4_9BACT</name>
<feature type="domain" description="Glycosyltransferase 2-like" evidence="5">
    <location>
        <begin position="45"/>
        <end position="214"/>
    </location>
</feature>
<comment type="similarity">
    <text evidence="1">Belongs to the glycosyltransferase 2 family.</text>
</comment>
<dbReference type="SUPFAM" id="SSF53448">
    <property type="entry name" value="Nucleotide-diphospho-sugar transferases"/>
    <property type="match status" value="1"/>
</dbReference>
<sequence length="419" mass="48525">MVTLLDTVLFSTYFILLFLSIFWLLVLFAPQEEKKKKAHQEPFFSTIVPAYNEEKSIRGTLQSLVNLEYPPEKMEIIVVNDGSTDQTKEIVERFIQQHPQRKIILLNQRNKGKASAMNNGLSIVKGKFFACLDADSFVSSNALQVMLPLFEDDENVAAVCPMIKVKKPQSVLEKVQWYEYIINMFHRFLNAKLNCLHVTPGPFSVYRADVIRKIGGFDEETITEDLEIAIRLQKNHYKIMHTFEAIVETFAPVTWKALFRQRVRWYKGATDNTFRYKDLVFNKKYGDFGMIRMPTIVLSGIIAIVLGATLLHSLGKTIVGKLIYYQSINFDFLTLIMNYRPDINLLTLPFAKLFIAATLMAISFFIMIYSHKVIKEKITNYGRTFLSLFTYLLIYGFFLTAVWVYIGFMVVSGKKNFWR</sequence>
<keyword evidence="4" id="KW-1133">Transmembrane helix</keyword>
<dbReference type="AlphaFoldDB" id="A0A1G2HST4"/>
<dbReference type="Pfam" id="PF00535">
    <property type="entry name" value="Glycos_transf_2"/>
    <property type="match status" value="1"/>
</dbReference>
<evidence type="ECO:0000259" key="5">
    <source>
        <dbReference type="Pfam" id="PF00535"/>
    </source>
</evidence>
<gene>
    <name evidence="6" type="ORF">A2822_01265</name>
</gene>
<organism evidence="6 7">
    <name type="scientific">Candidatus Staskawiczbacteria bacterium RIFCSPHIGHO2_01_FULL_41_41</name>
    <dbReference type="NCBI Taxonomy" id="1802203"/>
    <lineage>
        <taxon>Bacteria</taxon>
        <taxon>Candidatus Staskawicziibacteriota</taxon>
    </lineage>
</organism>
<protein>
    <recommendedName>
        <fullName evidence="5">Glycosyltransferase 2-like domain-containing protein</fullName>
    </recommendedName>
</protein>
<dbReference type="Gene3D" id="3.90.550.10">
    <property type="entry name" value="Spore Coat Polysaccharide Biosynthesis Protein SpsA, Chain A"/>
    <property type="match status" value="1"/>
</dbReference>
<proteinExistence type="inferred from homology"/>
<dbReference type="Proteomes" id="UP000178774">
    <property type="component" value="Unassembled WGS sequence"/>
</dbReference>
<evidence type="ECO:0000256" key="3">
    <source>
        <dbReference type="ARBA" id="ARBA00022679"/>
    </source>
</evidence>
<keyword evidence="2" id="KW-0328">Glycosyltransferase</keyword>
<keyword evidence="4" id="KW-0812">Transmembrane</keyword>
<accession>A0A1G2HST4</accession>
<dbReference type="PANTHER" id="PTHR43630">
    <property type="entry name" value="POLY-BETA-1,6-N-ACETYL-D-GLUCOSAMINE SYNTHASE"/>
    <property type="match status" value="1"/>
</dbReference>
<dbReference type="InterPro" id="IPR001173">
    <property type="entry name" value="Glyco_trans_2-like"/>
</dbReference>
<reference evidence="6 7" key="1">
    <citation type="journal article" date="2016" name="Nat. Commun.">
        <title>Thousands of microbial genomes shed light on interconnected biogeochemical processes in an aquifer system.</title>
        <authorList>
            <person name="Anantharaman K."/>
            <person name="Brown C.T."/>
            <person name="Hug L.A."/>
            <person name="Sharon I."/>
            <person name="Castelle C.J."/>
            <person name="Probst A.J."/>
            <person name="Thomas B.C."/>
            <person name="Singh A."/>
            <person name="Wilkins M.J."/>
            <person name="Karaoz U."/>
            <person name="Brodie E.L."/>
            <person name="Williams K.H."/>
            <person name="Hubbard S.S."/>
            <person name="Banfield J.F."/>
        </authorList>
    </citation>
    <scope>NUCLEOTIDE SEQUENCE [LARGE SCALE GENOMIC DNA]</scope>
</reference>
<feature type="transmembrane region" description="Helical" evidence="4">
    <location>
        <begin position="291"/>
        <end position="311"/>
    </location>
</feature>